<comment type="caution">
    <text evidence="1">The sequence shown here is derived from an EMBL/GenBank/DDBJ whole genome shotgun (WGS) entry which is preliminary data.</text>
</comment>
<dbReference type="EMBL" id="JAUSTZ010000012">
    <property type="protein sequence ID" value="MDQ0227920.1"/>
    <property type="molecule type" value="Genomic_DNA"/>
</dbReference>
<protein>
    <submittedName>
        <fullName evidence="1">MPP superfamily phosphohydrolase</fullName>
    </submittedName>
</protein>
<gene>
    <name evidence="1" type="ORF">J2S02_004267</name>
</gene>
<reference evidence="1 2" key="1">
    <citation type="submission" date="2023-07" db="EMBL/GenBank/DDBJ databases">
        <title>Genomic Encyclopedia of Type Strains, Phase IV (KMG-IV): sequencing the most valuable type-strain genomes for metagenomic binning, comparative biology and taxonomic classification.</title>
        <authorList>
            <person name="Goeker M."/>
        </authorList>
    </citation>
    <scope>NUCLEOTIDE SEQUENCE [LARGE SCALE GENOMIC DNA]</scope>
    <source>
        <strain evidence="1 2">DSM 17723</strain>
    </source>
</reference>
<accession>A0ABT9Z6N7</accession>
<dbReference type="RefSeq" id="WP_307190842.1">
    <property type="nucleotide sequence ID" value="NZ_JAUSTZ010000012.1"/>
</dbReference>
<evidence type="ECO:0000313" key="1">
    <source>
        <dbReference type="EMBL" id="MDQ0227920.1"/>
    </source>
</evidence>
<sequence length="153" mass="17681">MFFKKKIKTIDTELNELSQLLFLDQEGSFPKQKVLISIPNDNSIDSLKLIDDYLESIREENELEEIYNSLVLRLGAYVGEVIKSNSKKDYHWYDFKTAKKLQPSIKDWEEQIGTAAILHSTETGEMTFPINKVCKFIDNGSVDSLYSYAKIMI</sequence>
<evidence type="ECO:0000313" key="2">
    <source>
        <dbReference type="Proteomes" id="UP001232245"/>
    </source>
</evidence>
<proteinExistence type="predicted"/>
<name>A0ABT9Z6N7_9BACI</name>
<organism evidence="1 2">
    <name type="scientific">Metabacillus niabensis</name>
    <dbReference type="NCBI Taxonomy" id="324854"/>
    <lineage>
        <taxon>Bacteria</taxon>
        <taxon>Bacillati</taxon>
        <taxon>Bacillota</taxon>
        <taxon>Bacilli</taxon>
        <taxon>Bacillales</taxon>
        <taxon>Bacillaceae</taxon>
        <taxon>Metabacillus</taxon>
    </lineage>
</organism>
<keyword evidence="2" id="KW-1185">Reference proteome</keyword>
<dbReference type="Proteomes" id="UP001232245">
    <property type="component" value="Unassembled WGS sequence"/>
</dbReference>